<comment type="caution">
    <text evidence="2">The sequence shown here is derived from an EMBL/GenBank/DDBJ whole genome shotgun (WGS) entry which is preliminary data.</text>
</comment>
<feature type="compositionally biased region" description="Basic and acidic residues" evidence="1">
    <location>
        <begin position="77"/>
        <end position="86"/>
    </location>
</feature>
<sequence>MRLVQSAKRAIACTDPSFSFCRWPPQPGSRKQCAELVGDPVAVVPIGASPITAPLPRGLTWEGVVARGVNPEVKSAVGDRQRRGPADRITGSPLQLQPDEGPHEFLMPLEVCLAE</sequence>
<dbReference type="AlphaFoldDB" id="A0A9Q1FIQ2"/>
<evidence type="ECO:0000256" key="1">
    <source>
        <dbReference type="SAM" id="MobiDB-lite"/>
    </source>
</evidence>
<dbReference type="EMBL" id="JAINUF010000005">
    <property type="protein sequence ID" value="KAJ8359442.1"/>
    <property type="molecule type" value="Genomic_DNA"/>
</dbReference>
<protein>
    <submittedName>
        <fullName evidence="2">Uncharacterized protein</fullName>
    </submittedName>
</protein>
<feature type="region of interest" description="Disordered" evidence="1">
    <location>
        <begin position="75"/>
        <end position="102"/>
    </location>
</feature>
<reference evidence="2" key="1">
    <citation type="journal article" date="2023" name="Science">
        <title>Genome structures resolve the early diversification of teleost fishes.</title>
        <authorList>
            <person name="Parey E."/>
            <person name="Louis A."/>
            <person name="Montfort J."/>
            <person name="Bouchez O."/>
            <person name="Roques C."/>
            <person name="Iampietro C."/>
            <person name="Lluch J."/>
            <person name="Castinel A."/>
            <person name="Donnadieu C."/>
            <person name="Desvignes T."/>
            <person name="Floi Bucao C."/>
            <person name="Jouanno E."/>
            <person name="Wen M."/>
            <person name="Mejri S."/>
            <person name="Dirks R."/>
            <person name="Jansen H."/>
            <person name="Henkel C."/>
            <person name="Chen W.J."/>
            <person name="Zahm M."/>
            <person name="Cabau C."/>
            <person name="Klopp C."/>
            <person name="Thompson A.W."/>
            <person name="Robinson-Rechavi M."/>
            <person name="Braasch I."/>
            <person name="Lecointre G."/>
            <person name="Bobe J."/>
            <person name="Postlethwait J.H."/>
            <person name="Berthelot C."/>
            <person name="Roest Crollius H."/>
            <person name="Guiguen Y."/>
        </authorList>
    </citation>
    <scope>NUCLEOTIDE SEQUENCE</scope>
    <source>
        <strain evidence="2">WJC10195</strain>
    </source>
</reference>
<evidence type="ECO:0000313" key="3">
    <source>
        <dbReference type="Proteomes" id="UP001152622"/>
    </source>
</evidence>
<evidence type="ECO:0000313" key="2">
    <source>
        <dbReference type="EMBL" id="KAJ8359442.1"/>
    </source>
</evidence>
<name>A0A9Q1FIQ2_SYNKA</name>
<keyword evidence="3" id="KW-1185">Reference proteome</keyword>
<proteinExistence type="predicted"/>
<dbReference type="Proteomes" id="UP001152622">
    <property type="component" value="Chromosome 5"/>
</dbReference>
<organism evidence="2 3">
    <name type="scientific">Synaphobranchus kaupii</name>
    <name type="common">Kaup's arrowtooth eel</name>
    <dbReference type="NCBI Taxonomy" id="118154"/>
    <lineage>
        <taxon>Eukaryota</taxon>
        <taxon>Metazoa</taxon>
        <taxon>Chordata</taxon>
        <taxon>Craniata</taxon>
        <taxon>Vertebrata</taxon>
        <taxon>Euteleostomi</taxon>
        <taxon>Actinopterygii</taxon>
        <taxon>Neopterygii</taxon>
        <taxon>Teleostei</taxon>
        <taxon>Anguilliformes</taxon>
        <taxon>Synaphobranchidae</taxon>
        <taxon>Synaphobranchus</taxon>
    </lineage>
</organism>
<accession>A0A9Q1FIQ2</accession>
<gene>
    <name evidence="2" type="ORF">SKAU_G00159670</name>
</gene>